<dbReference type="WBParaSite" id="TREG1_13780.1">
    <property type="protein sequence ID" value="TREG1_13780.1"/>
    <property type="gene ID" value="TREG1_13780"/>
</dbReference>
<sequence>MSLYYCAISNEKSILCHHSIANRNYENVVRDYLGRNPPEQDICFSQGDVSFHCITVSGLSFIAATDQVASRQQSRNLVVEISQDFCSDGTRLQKAKSGPEGCLQYSYGPTLQQHMVIFLEIGNRKCFTSEGSVQNN</sequence>
<evidence type="ECO:0000313" key="1">
    <source>
        <dbReference type="Proteomes" id="UP000050795"/>
    </source>
</evidence>
<reference evidence="1" key="1">
    <citation type="submission" date="2022-06" db="EMBL/GenBank/DDBJ databases">
        <authorList>
            <person name="Berger JAMES D."/>
            <person name="Berger JAMES D."/>
        </authorList>
    </citation>
    <scope>NUCLEOTIDE SEQUENCE [LARGE SCALE GENOMIC DNA]</scope>
</reference>
<proteinExistence type="predicted"/>
<reference evidence="2" key="2">
    <citation type="submission" date="2023-11" db="UniProtKB">
        <authorList>
            <consortium name="WormBaseParasite"/>
        </authorList>
    </citation>
    <scope>IDENTIFICATION</scope>
</reference>
<keyword evidence="1" id="KW-1185">Reference proteome</keyword>
<dbReference type="Gene3D" id="3.30.450.50">
    <property type="entry name" value="Longin domain"/>
    <property type="match status" value="1"/>
</dbReference>
<dbReference type="AlphaFoldDB" id="A0AA85J722"/>
<protein>
    <submittedName>
        <fullName evidence="2">Uncharacterized protein</fullName>
    </submittedName>
</protein>
<organism evidence="1 2">
    <name type="scientific">Trichobilharzia regenti</name>
    <name type="common">Nasal bird schistosome</name>
    <dbReference type="NCBI Taxonomy" id="157069"/>
    <lineage>
        <taxon>Eukaryota</taxon>
        <taxon>Metazoa</taxon>
        <taxon>Spiralia</taxon>
        <taxon>Lophotrochozoa</taxon>
        <taxon>Platyhelminthes</taxon>
        <taxon>Trematoda</taxon>
        <taxon>Digenea</taxon>
        <taxon>Strigeidida</taxon>
        <taxon>Schistosomatoidea</taxon>
        <taxon>Schistosomatidae</taxon>
        <taxon>Trichobilharzia</taxon>
    </lineage>
</organism>
<dbReference type="Proteomes" id="UP000050795">
    <property type="component" value="Unassembled WGS sequence"/>
</dbReference>
<name>A0AA85J722_TRIRE</name>
<dbReference type="InterPro" id="IPR011012">
    <property type="entry name" value="Longin-like_dom_sf"/>
</dbReference>
<dbReference type="SUPFAM" id="SSF64356">
    <property type="entry name" value="SNARE-like"/>
    <property type="match status" value="1"/>
</dbReference>
<evidence type="ECO:0000313" key="2">
    <source>
        <dbReference type="WBParaSite" id="TREG1_13780.1"/>
    </source>
</evidence>
<accession>A0AA85J722</accession>